<keyword evidence="1" id="KW-1133">Transmembrane helix</keyword>
<evidence type="ECO:0000313" key="3">
    <source>
        <dbReference type="Proteomes" id="UP000030554"/>
    </source>
</evidence>
<organism evidence="2 3">
    <name type="scientific">Gallibacterium anatis 4895</name>
    <dbReference type="NCBI Taxonomy" id="1396510"/>
    <lineage>
        <taxon>Bacteria</taxon>
        <taxon>Pseudomonadati</taxon>
        <taxon>Pseudomonadota</taxon>
        <taxon>Gammaproteobacteria</taxon>
        <taxon>Pasteurellales</taxon>
        <taxon>Pasteurellaceae</taxon>
        <taxon>Gallibacterium</taxon>
    </lineage>
</organism>
<dbReference type="AlphaFoldDB" id="A0A0A2ZVX4"/>
<evidence type="ECO:0000313" key="2">
    <source>
        <dbReference type="EMBL" id="KGQ61198.1"/>
    </source>
</evidence>
<name>A0A0A2ZVX4_9PAST</name>
<reference evidence="2 3" key="1">
    <citation type="submission" date="2014-07" db="EMBL/GenBank/DDBJ databases">
        <title>Chaperone-usher fimbriae in a diverse selection of Gallibacterium genomes.</title>
        <authorList>
            <person name="Kudirkiene E."/>
            <person name="Bager R.J."/>
            <person name="Johnson T.J."/>
            <person name="Bojesen A.M."/>
        </authorList>
    </citation>
    <scope>NUCLEOTIDE SEQUENCE [LARGE SCALE GENOMIC DNA]</scope>
    <source>
        <strain evidence="2 3">4895</strain>
    </source>
</reference>
<comment type="caution">
    <text evidence="2">The sequence shown here is derived from an EMBL/GenBank/DDBJ whole genome shotgun (WGS) entry which is preliminary data.</text>
</comment>
<dbReference type="EMBL" id="JPJQ01000036">
    <property type="protein sequence ID" value="KGQ61198.1"/>
    <property type="molecule type" value="Genomic_DNA"/>
</dbReference>
<feature type="transmembrane region" description="Helical" evidence="1">
    <location>
        <begin position="44"/>
        <end position="62"/>
    </location>
</feature>
<gene>
    <name evidence="2" type="ORF">IO48_07870</name>
</gene>
<protein>
    <submittedName>
        <fullName evidence="2">Uncharacterized protein</fullName>
    </submittedName>
</protein>
<accession>A0A0A2ZVX4</accession>
<proteinExistence type="predicted"/>
<sequence length="74" mass="8819">MTDTNIHTILINLIAWIFIMIIPPYILSRLLIKRLNLENELIKSLLLLTLVLFNTYIARNFFEHIGKYPFIFNL</sequence>
<evidence type="ECO:0000256" key="1">
    <source>
        <dbReference type="SAM" id="Phobius"/>
    </source>
</evidence>
<keyword evidence="1" id="KW-0812">Transmembrane</keyword>
<dbReference type="Proteomes" id="UP000030554">
    <property type="component" value="Unassembled WGS sequence"/>
</dbReference>
<feature type="transmembrane region" description="Helical" evidence="1">
    <location>
        <begin position="6"/>
        <end position="32"/>
    </location>
</feature>
<keyword evidence="1" id="KW-0472">Membrane</keyword>